<dbReference type="PANTHER" id="PTHR43031">
    <property type="entry name" value="FAD-DEPENDENT OXIDOREDUCTASE"/>
    <property type="match status" value="1"/>
</dbReference>
<gene>
    <name evidence="2" type="ORF">WMW71_10065</name>
</gene>
<dbReference type="SUPFAM" id="SSF52821">
    <property type="entry name" value="Rhodanese/Cell cycle control phosphatase"/>
    <property type="match status" value="1"/>
</dbReference>
<proteinExistence type="predicted"/>
<dbReference type="InterPro" id="IPR001763">
    <property type="entry name" value="Rhodanese-like_dom"/>
</dbReference>
<evidence type="ECO:0000313" key="2">
    <source>
        <dbReference type="EMBL" id="MEK8180682.1"/>
    </source>
</evidence>
<sequence>MNLSQQDWKAQLERDQNAVILDVRTPEECSEGFIPKAMNIDIYKGQGFIYAVDELDKSKNYYVYCKAGARSAQACQIMNQMGFENTFNLEGGFMNWKGDVAFSTEG</sequence>
<organism evidence="2 3">
    <name type="scientific">Flavobacterium buctense</name>
    <dbReference type="NCBI Taxonomy" id="1648146"/>
    <lineage>
        <taxon>Bacteria</taxon>
        <taxon>Pseudomonadati</taxon>
        <taxon>Bacteroidota</taxon>
        <taxon>Flavobacteriia</taxon>
        <taxon>Flavobacteriales</taxon>
        <taxon>Flavobacteriaceae</taxon>
        <taxon>Flavobacterium</taxon>
    </lineage>
</organism>
<dbReference type="InterPro" id="IPR050229">
    <property type="entry name" value="GlpE_sulfurtransferase"/>
</dbReference>
<dbReference type="Gene3D" id="3.40.250.10">
    <property type="entry name" value="Rhodanese-like domain"/>
    <property type="match status" value="1"/>
</dbReference>
<reference evidence="2 3" key="1">
    <citation type="submission" date="2024-04" db="EMBL/GenBank/DDBJ databases">
        <title>draft genome sequnece of Flavobacterium buctense JCM 30750.</title>
        <authorList>
            <person name="Kim D.-U."/>
        </authorList>
    </citation>
    <scope>NUCLEOTIDE SEQUENCE [LARGE SCALE GENOMIC DNA]</scope>
    <source>
        <strain evidence="2 3">JCM 30750</strain>
    </source>
</reference>
<protein>
    <submittedName>
        <fullName evidence="2">Rhodanese-like domain-containing protein</fullName>
    </submittedName>
</protein>
<dbReference type="PANTHER" id="PTHR43031:SF1">
    <property type="entry name" value="PYRIDINE NUCLEOTIDE-DISULPHIDE OXIDOREDUCTASE"/>
    <property type="match status" value="1"/>
</dbReference>
<dbReference type="Proteomes" id="UP001491349">
    <property type="component" value="Unassembled WGS sequence"/>
</dbReference>
<dbReference type="SMART" id="SM00450">
    <property type="entry name" value="RHOD"/>
    <property type="match status" value="1"/>
</dbReference>
<keyword evidence="3" id="KW-1185">Reference proteome</keyword>
<dbReference type="InterPro" id="IPR036873">
    <property type="entry name" value="Rhodanese-like_dom_sf"/>
</dbReference>
<dbReference type="PROSITE" id="PS50206">
    <property type="entry name" value="RHODANESE_3"/>
    <property type="match status" value="1"/>
</dbReference>
<dbReference type="CDD" id="cd00158">
    <property type="entry name" value="RHOD"/>
    <property type="match status" value="1"/>
</dbReference>
<dbReference type="RefSeq" id="WP_187660795.1">
    <property type="nucleotide sequence ID" value="NZ_JACTAB010000006.1"/>
</dbReference>
<dbReference type="EMBL" id="JBBPCB010000006">
    <property type="protein sequence ID" value="MEK8180682.1"/>
    <property type="molecule type" value="Genomic_DNA"/>
</dbReference>
<accession>A0ABU9E445</accession>
<comment type="caution">
    <text evidence="2">The sequence shown here is derived from an EMBL/GenBank/DDBJ whole genome shotgun (WGS) entry which is preliminary data.</text>
</comment>
<name>A0ABU9E445_9FLAO</name>
<evidence type="ECO:0000313" key="3">
    <source>
        <dbReference type="Proteomes" id="UP001491349"/>
    </source>
</evidence>
<evidence type="ECO:0000259" key="1">
    <source>
        <dbReference type="PROSITE" id="PS50206"/>
    </source>
</evidence>
<feature type="domain" description="Rhodanese" evidence="1">
    <location>
        <begin position="14"/>
        <end position="101"/>
    </location>
</feature>
<dbReference type="Pfam" id="PF00581">
    <property type="entry name" value="Rhodanese"/>
    <property type="match status" value="1"/>
</dbReference>